<organism evidence="2 3">
    <name type="scientific">Australozyma saopauloensis</name>
    <dbReference type="NCBI Taxonomy" id="291208"/>
    <lineage>
        <taxon>Eukaryota</taxon>
        <taxon>Fungi</taxon>
        <taxon>Dikarya</taxon>
        <taxon>Ascomycota</taxon>
        <taxon>Saccharomycotina</taxon>
        <taxon>Pichiomycetes</taxon>
        <taxon>Metschnikowiaceae</taxon>
        <taxon>Australozyma</taxon>
    </lineage>
</organism>
<sequence length="404" mass="45214">MSTLRTKKPRPREAGPHRDGAAYTARKKDKVPLHDEADLVNFRADSLTRLITNQDYMENATLKPFHTSHIAPPAVFPTHTKKAYEEKATDEEIEALVKSLKPEELWSGDIRLMRAKAKLMDEEWADIQKTEEPNVETEFSEKMRAQREAVERLAKLQSSGEGLGAMGNVEESFNAILEEYEKKLGAKCKLQQSGFNKHSIPIKELAPAVVVEQAPPLYNPRLINLYLGMKEESEAEKDLATQEKTEPSRPSNMGRSNSGFNDNGFEEFGFLLGGSEDRIDSRPESTWNGDQMSGSRNESDEFLKNDSASYNQDYNKSAQSGYESEAALNTSAQENSGASKPPQNMDADPMVDLNQFLTDGGDDEEMDEMDALMDFDQGNNNAANEGEEEPFGVDFLNDMEMDLN</sequence>
<dbReference type="GeneID" id="88173686"/>
<evidence type="ECO:0000256" key="1">
    <source>
        <dbReference type="SAM" id="MobiDB-lite"/>
    </source>
</evidence>
<dbReference type="AlphaFoldDB" id="A0AAX4HAF5"/>
<dbReference type="RefSeq" id="XP_062877693.1">
    <property type="nucleotide sequence ID" value="XM_063021623.1"/>
</dbReference>
<dbReference type="EMBL" id="CP138896">
    <property type="protein sequence ID" value="WPK25311.1"/>
    <property type="molecule type" value="Genomic_DNA"/>
</dbReference>
<feature type="compositionally biased region" description="Acidic residues" evidence="1">
    <location>
        <begin position="385"/>
        <end position="404"/>
    </location>
</feature>
<feature type="compositionally biased region" description="Low complexity" evidence="1">
    <location>
        <begin position="374"/>
        <end position="384"/>
    </location>
</feature>
<feature type="region of interest" description="Disordered" evidence="1">
    <location>
        <begin position="275"/>
        <end position="404"/>
    </location>
</feature>
<protein>
    <submittedName>
        <fullName evidence="2">Uncharacterized protein</fullName>
    </submittedName>
</protein>
<feature type="region of interest" description="Disordered" evidence="1">
    <location>
        <begin position="234"/>
        <end position="261"/>
    </location>
</feature>
<evidence type="ECO:0000313" key="3">
    <source>
        <dbReference type="Proteomes" id="UP001338582"/>
    </source>
</evidence>
<feature type="compositionally biased region" description="Polar residues" evidence="1">
    <location>
        <begin position="284"/>
        <end position="296"/>
    </location>
</feature>
<name>A0AAX4HAF5_9ASCO</name>
<feature type="compositionally biased region" description="Basic and acidic residues" evidence="1">
    <location>
        <begin position="234"/>
        <end position="247"/>
    </location>
</feature>
<reference evidence="2 3" key="1">
    <citation type="submission" date="2023-10" db="EMBL/GenBank/DDBJ databases">
        <title>Draft Genome Sequence of Candida saopaulonensis from a very Premature Infant with Sepsis.</title>
        <authorList>
            <person name="Ning Y."/>
            <person name="Dai R."/>
            <person name="Xiao M."/>
            <person name="Xu Y."/>
            <person name="Yan Q."/>
            <person name="Zhang L."/>
        </authorList>
    </citation>
    <scope>NUCLEOTIDE SEQUENCE [LARGE SCALE GENOMIC DNA]</scope>
    <source>
        <strain evidence="2 3">19XY460</strain>
    </source>
</reference>
<feature type="compositionally biased region" description="Acidic residues" evidence="1">
    <location>
        <begin position="360"/>
        <end position="373"/>
    </location>
</feature>
<dbReference type="KEGG" id="asau:88173686"/>
<feature type="compositionally biased region" description="Basic residues" evidence="1">
    <location>
        <begin position="1"/>
        <end position="10"/>
    </location>
</feature>
<dbReference type="Proteomes" id="UP001338582">
    <property type="component" value="Chromosome 3"/>
</dbReference>
<feature type="compositionally biased region" description="Polar residues" evidence="1">
    <location>
        <begin position="248"/>
        <end position="258"/>
    </location>
</feature>
<proteinExistence type="predicted"/>
<evidence type="ECO:0000313" key="2">
    <source>
        <dbReference type="EMBL" id="WPK25311.1"/>
    </source>
</evidence>
<feature type="compositionally biased region" description="Basic and acidic residues" evidence="1">
    <location>
        <begin position="11"/>
        <end position="20"/>
    </location>
</feature>
<accession>A0AAX4HAF5</accession>
<feature type="region of interest" description="Disordered" evidence="1">
    <location>
        <begin position="1"/>
        <end position="30"/>
    </location>
</feature>
<gene>
    <name evidence="2" type="ORF">PUMCH_002622</name>
</gene>
<keyword evidence="3" id="KW-1185">Reference proteome</keyword>
<feature type="compositionally biased region" description="Polar residues" evidence="1">
    <location>
        <begin position="306"/>
        <end position="342"/>
    </location>
</feature>